<keyword evidence="3" id="KW-1185">Reference proteome</keyword>
<dbReference type="AlphaFoldDB" id="A0AAV3Y1A8"/>
<comment type="caution">
    <text evidence="2">The sequence shown here is derived from an EMBL/GenBank/DDBJ whole genome shotgun (WGS) entry which is preliminary data.</text>
</comment>
<evidence type="ECO:0000313" key="2">
    <source>
        <dbReference type="EMBL" id="GFN76226.1"/>
    </source>
</evidence>
<name>A0AAV3Y1A8_9GAST</name>
<organism evidence="2 3">
    <name type="scientific">Plakobranchus ocellatus</name>
    <dbReference type="NCBI Taxonomy" id="259542"/>
    <lineage>
        <taxon>Eukaryota</taxon>
        <taxon>Metazoa</taxon>
        <taxon>Spiralia</taxon>
        <taxon>Lophotrochozoa</taxon>
        <taxon>Mollusca</taxon>
        <taxon>Gastropoda</taxon>
        <taxon>Heterobranchia</taxon>
        <taxon>Euthyneura</taxon>
        <taxon>Panpulmonata</taxon>
        <taxon>Sacoglossa</taxon>
        <taxon>Placobranchoidea</taxon>
        <taxon>Plakobranchidae</taxon>
        <taxon>Plakobranchus</taxon>
    </lineage>
</organism>
<feature type="compositionally biased region" description="Basic and acidic residues" evidence="1">
    <location>
        <begin position="1"/>
        <end position="10"/>
    </location>
</feature>
<accession>A0AAV3Y1A8</accession>
<evidence type="ECO:0000313" key="3">
    <source>
        <dbReference type="Proteomes" id="UP000735302"/>
    </source>
</evidence>
<sequence>MNRPRSERSRVTTPAQDPCHQSERQVSELFASNQNHIGKPVRREGQNNKPNYVFITDRLACYGLITKYRG</sequence>
<dbReference type="Proteomes" id="UP000735302">
    <property type="component" value="Unassembled WGS sequence"/>
</dbReference>
<protein>
    <submittedName>
        <fullName evidence="2">Uncharacterized protein</fullName>
    </submittedName>
</protein>
<evidence type="ECO:0000256" key="1">
    <source>
        <dbReference type="SAM" id="MobiDB-lite"/>
    </source>
</evidence>
<proteinExistence type="predicted"/>
<dbReference type="EMBL" id="BLXT01000368">
    <property type="protein sequence ID" value="GFN76226.1"/>
    <property type="molecule type" value="Genomic_DNA"/>
</dbReference>
<feature type="region of interest" description="Disordered" evidence="1">
    <location>
        <begin position="1"/>
        <end position="23"/>
    </location>
</feature>
<gene>
    <name evidence="2" type="ORF">PoB_000273200</name>
</gene>
<reference evidence="2 3" key="1">
    <citation type="journal article" date="2021" name="Elife">
        <title>Chloroplast acquisition without the gene transfer in kleptoplastic sea slugs, Plakobranchus ocellatus.</title>
        <authorList>
            <person name="Maeda T."/>
            <person name="Takahashi S."/>
            <person name="Yoshida T."/>
            <person name="Shimamura S."/>
            <person name="Takaki Y."/>
            <person name="Nagai Y."/>
            <person name="Toyoda A."/>
            <person name="Suzuki Y."/>
            <person name="Arimoto A."/>
            <person name="Ishii H."/>
            <person name="Satoh N."/>
            <person name="Nishiyama T."/>
            <person name="Hasebe M."/>
            <person name="Maruyama T."/>
            <person name="Minagawa J."/>
            <person name="Obokata J."/>
            <person name="Shigenobu S."/>
        </authorList>
    </citation>
    <scope>NUCLEOTIDE SEQUENCE [LARGE SCALE GENOMIC DNA]</scope>
</reference>